<reference evidence="2 3" key="1">
    <citation type="journal article" date="2019" name="Int. J. Syst. Evol. Microbiol.">
        <title>The Global Catalogue of Microorganisms (GCM) 10K type strain sequencing project: providing services to taxonomists for standard genome sequencing and annotation.</title>
        <authorList>
            <consortium name="The Broad Institute Genomics Platform"/>
            <consortium name="The Broad Institute Genome Sequencing Center for Infectious Disease"/>
            <person name="Wu L."/>
            <person name="Ma J."/>
        </authorList>
    </citation>
    <scope>NUCLEOTIDE SEQUENCE [LARGE SCALE GENOMIC DNA]</scope>
    <source>
        <strain evidence="2 3">JCM 15628</strain>
    </source>
</reference>
<dbReference type="EMBL" id="BAAAPU010000003">
    <property type="protein sequence ID" value="GAA1967496.1"/>
    <property type="molecule type" value="Genomic_DNA"/>
</dbReference>
<protein>
    <submittedName>
        <fullName evidence="2">Uncharacterized protein</fullName>
    </submittedName>
</protein>
<sequence length="174" mass="17526">MPQAGAAPGMLVIGLPPVAMSRQTVLPSPETIAASQEVIAASGVDWSAGPAAVGGTPLAVVLAVPLDPAAVEEPEPLPALVPGELELAAAGPVDDCCVPEPSDFEQEASETVSASATAPVKSFFMEVPARRGVRIGVRQSSHAARARSRRPVRAGPANPPKTPRPGSSAAMICG</sequence>
<accession>A0ABN2RDZ9</accession>
<evidence type="ECO:0000256" key="1">
    <source>
        <dbReference type="SAM" id="MobiDB-lite"/>
    </source>
</evidence>
<organism evidence="2 3">
    <name type="scientific">Terrabacter lapilli</name>
    <dbReference type="NCBI Taxonomy" id="436231"/>
    <lineage>
        <taxon>Bacteria</taxon>
        <taxon>Bacillati</taxon>
        <taxon>Actinomycetota</taxon>
        <taxon>Actinomycetes</taxon>
        <taxon>Micrococcales</taxon>
        <taxon>Intrasporangiaceae</taxon>
        <taxon>Terrabacter</taxon>
    </lineage>
</organism>
<comment type="caution">
    <text evidence="2">The sequence shown here is derived from an EMBL/GenBank/DDBJ whole genome shotgun (WGS) entry which is preliminary data.</text>
</comment>
<keyword evidence="3" id="KW-1185">Reference proteome</keyword>
<name>A0ABN2RDZ9_9MICO</name>
<proteinExistence type="predicted"/>
<evidence type="ECO:0000313" key="3">
    <source>
        <dbReference type="Proteomes" id="UP001500013"/>
    </source>
</evidence>
<gene>
    <name evidence="2" type="ORF">GCM10009817_04240</name>
</gene>
<feature type="region of interest" description="Disordered" evidence="1">
    <location>
        <begin position="135"/>
        <end position="174"/>
    </location>
</feature>
<dbReference type="Proteomes" id="UP001500013">
    <property type="component" value="Unassembled WGS sequence"/>
</dbReference>
<evidence type="ECO:0000313" key="2">
    <source>
        <dbReference type="EMBL" id="GAA1967496.1"/>
    </source>
</evidence>